<feature type="transmembrane region" description="Helical" evidence="3">
    <location>
        <begin position="80"/>
        <end position="104"/>
    </location>
</feature>
<dbReference type="PANTHER" id="PTHR33392:SF6">
    <property type="entry name" value="POLYISOPRENYL-TEICHOIC ACID--PEPTIDOGLYCAN TEICHOIC ACID TRANSFERASE TAGU"/>
    <property type="match status" value="1"/>
</dbReference>
<keyword evidence="3" id="KW-0472">Membrane</keyword>
<feature type="region of interest" description="Disordered" evidence="2">
    <location>
        <begin position="402"/>
        <end position="423"/>
    </location>
</feature>
<dbReference type="Proteomes" id="UP000276055">
    <property type="component" value="Unassembled WGS sequence"/>
</dbReference>
<feature type="domain" description="LytR/CpsA/Psr regulator C-terminal" evidence="5">
    <location>
        <begin position="436"/>
        <end position="518"/>
    </location>
</feature>
<evidence type="ECO:0000256" key="1">
    <source>
        <dbReference type="ARBA" id="ARBA00006068"/>
    </source>
</evidence>
<organism evidence="6 7">
    <name type="scientific">Arthrobacter oryzae</name>
    <dbReference type="NCBI Taxonomy" id="409290"/>
    <lineage>
        <taxon>Bacteria</taxon>
        <taxon>Bacillati</taxon>
        <taxon>Actinomycetota</taxon>
        <taxon>Actinomycetes</taxon>
        <taxon>Micrococcales</taxon>
        <taxon>Micrococcaceae</taxon>
        <taxon>Arthrobacter</taxon>
    </lineage>
</organism>
<keyword evidence="3" id="KW-1133">Transmembrane helix</keyword>
<evidence type="ECO:0000313" key="6">
    <source>
        <dbReference type="EMBL" id="RKR13681.1"/>
    </source>
</evidence>
<dbReference type="InterPro" id="IPR050922">
    <property type="entry name" value="LytR/CpsA/Psr_CW_biosynth"/>
</dbReference>
<sequence>MSDARLMRAGAQHGGLGWGSQQLSVSWAGPKVRGEVAALLGRHDKTRPESGAPVSYPGQGTLVDSAHIPQRQRRRQRPRWVKITGITVAALLLGCLAFGGYWVWRLQTNITTSALGAGGPRTEGPVDDSKDRLQILVLGSDTRSGKNGQYGTPDQSSGYGQSDVMMLLDISADNNHVNVISFPRDLLVDVPACKDAATHQQHDPRQNVMINSAMADAGIGCAVDTVNRLTGMEVDHFMMADFNAVKELSNTVGGVDVCVSAAVVDPESGLRLPKGTSQVQGDQALAFLRTRHAFADGGDLGRIKAQQSFLASLTRKLKADGTLGNPQKVLAIADTVTKNLTVDGGLASVPTMLTLADRLKNIDPAKVNFITVPTVPAASDPNRLGLDEPAAGNLFARLQRSADLSQPSPATDPAAPSTDAPTAVAATPDYDKSLQPVTVADGTNVPGRGNEIGALMTGAGFTKLALIQAQPRAQTMVYYGPGFADVAADVASMFGLPAASVQQDAGVQGVQLYAGEDFTTGAKPAPPARAAGGVVAQTANDQTCQTANPGG</sequence>
<accession>A0A495EAI0</accession>
<evidence type="ECO:0000313" key="7">
    <source>
        <dbReference type="Proteomes" id="UP000276055"/>
    </source>
</evidence>
<evidence type="ECO:0000256" key="3">
    <source>
        <dbReference type="SAM" id="Phobius"/>
    </source>
</evidence>
<name>A0A495EAI0_9MICC</name>
<dbReference type="Gene3D" id="3.40.630.190">
    <property type="entry name" value="LCP protein"/>
    <property type="match status" value="1"/>
</dbReference>
<comment type="caution">
    <text evidence="6">The sequence shown here is derived from an EMBL/GenBank/DDBJ whole genome shotgun (WGS) entry which is preliminary data.</text>
</comment>
<dbReference type="NCBIfam" id="TIGR00350">
    <property type="entry name" value="lytR_cpsA_psr"/>
    <property type="match status" value="1"/>
</dbReference>
<protein>
    <submittedName>
        <fullName evidence="6">LytR family transcriptional attenuator</fullName>
    </submittedName>
</protein>
<evidence type="ECO:0000259" key="5">
    <source>
        <dbReference type="Pfam" id="PF13399"/>
    </source>
</evidence>
<dbReference type="AlphaFoldDB" id="A0A495EAI0"/>
<proteinExistence type="inferred from homology"/>
<evidence type="ECO:0000256" key="2">
    <source>
        <dbReference type="SAM" id="MobiDB-lite"/>
    </source>
</evidence>
<comment type="similarity">
    <text evidence="1">Belongs to the LytR/CpsA/Psr (LCP) family.</text>
</comment>
<dbReference type="Gene3D" id="3.30.70.2390">
    <property type="match status" value="1"/>
</dbReference>
<dbReference type="PANTHER" id="PTHR33392">
    <property type="entry name" value="POLYISOPRENYL-TEICHOIC ACID--PEPTIDOGLYCAN TEICHOIC ACID TRANSFERASE TAGU"/>
    <property type="match status" value="1"/>
</dbReference>
<feature type="compositionally biased region" description="Low complexity" evidence="2">
    <location>
        <begin position="407"/>
        <end position="423"/>
    </location>
</feature>
<reference evidence="6 7" key="1">
    <citation type="submission" date="2018-10" db="EMBL/GenBank/DDBJ databases">
        <title>Genomic Encyclopedia of Type Strains, Phase IV (KMG-IV): sequencing the most valuable type-strain genomes for metagenomic binning, comparative biology and taxonomic classification.</title>
        <authorList>
            <person name="Goeker M."/>
        </authorList>
    </citation>
    <scope>NUCLEOTIDE SEQUENCE [LARGE SCALE GENOMIC DNA]</scope>
    <source>
        <strain evidence="6 7">DSM 25586</strain>
    </source>
</reference>
<evidence type="ECO:0000259" key="4">
    <source>
        <dbReference type="Pfam" id="PF03816"/>
    </source>
</evidence>
<dbReference type="InterPro" id="IPR004474">
    <property type="entry name" value="LytR_CpsA_psr"/>
</dbReference>
<dbReference type="InterPro" id="IPR027381">
    <property type="entry name" value="LytR/CpsA/Psr_C"/>
</dbReference>
<feature type="domain" description="Cell envelope-related transcriptional attenuator" evidence="4">
    <location>
        <begin position="162"/>
        <end position="318"/>
    </location>
</feature>
<dbReference type="EMBL" id="RBIR01000009">
    <property type="protein sequence ID" value="RKR13681.1"/>
    <property type="molecule type" value="Genomic_DNA"/>
</dbReference>
<dbReference type="Pfam" id="PF13399">
    <property type="entry name" value="LytR_C"/>
    <property type="match status" value="1"/>
</dbReference>
<keyword evidence="3" id="KW-0812">Transmembrane</keyword>
<dbReference type="Pfam" id="PF03816">
    <property type="entry name" value="LytR_cpsA_psr"/>
    <property type="match status" value="1"/>
</dbReference>
<gene>
    <name evidence="6" type="ORF">C8D78_3337</name>
</gene>